<proteinExistence type="predicted"/>
<feature type="region of interest" description="Disordered" evidence="1">
    <location>
        <begin position="40"/>
        <end position="60"/>
    </location>
</feature>
<dbReference type="EMBL" id="PGGS01000407">
    <property type="protein sequence ID" value="PNH04258.1"/>
    <property type="molecule type" value="Genomic_DNA"/>
</dbReference>
<gene>
    <name evidence="2" type="ORF">TSOC_009604</name>
</gene>
<sequence length="130" mass="15100">MEVALNTSTSEHAESASESRESMFIRYLEDEIRFVTAQRQERNERRKKLEEERDALPEAQRGALRTELKELKTEVEELGKELSLLWDKLRDSQGERHRCPWASVCQWGTALGKALEDAAAPDFWSHKKVL</sequence>
<comment type="caution">
    <text evidence="2">The sequence shown here is derived from an EMBL/GenBank/DDBJ whole genome shotgun (WGS) entry which is preliminary data.</text>
</comment>
<dbReference type="AlphaFoldDB" id="A0A2J7ZVJ1"/>
<dbReference type="Proteomes" id="UP000236333">
    <property type="component" value="Unassembled WGS sequence"/>
</dbReference>
<protein>
    <submittedName>
        <fullName evidence="2">Uncharacterized protein</fullName>
    </submittedName>
</protein>
<organism evidence="2 3">
    <name type="scientific">Tetrabaena socialis</name>
    <dbReference type="NCBI Taxonomy" id="47790"/>
    <lineage>
        <taxon>Eukaryota</taxon>
        <taxon>Viridiplantae</taxon>
        <taxon>Chlorophyta</taxon>
        <taxon>core chlorophytes</taxon>
        <taxon>Chlorophyceae</taxon>
        <taxon>CS clade</taxon>
        <taxon>Chlamydomonadales</taxon>
        <taxon>Tetrabaenaceae</taxon>
        <taxon>Tetrabaena</taxon>
    </lineage>
</organism>
<evidence type="ECO:0000313" key="2">
    <source>
        <dbReference type="EMBL" id="PNH04258.1"/>
    </source>
</evidence>
<evidence type="ECO:0000256" key="1">
    <source>
        <dbReference type="SAM" id="MobiDB-lite"/>
    </source>
</evidence>
<accession>A0A2J7ZVJ1</accession>
<reference evidence="2 3" key="1">
    <citation type="journal article" date="2017" name="Mol. Biol. Evol.">
        <title>The 4-celled Tetrabaena socialis nuclear genome reveals the essential components for genetic control of cell number at the origin of multicellularity in the volvocine lineage.</title>
        <authorList>
            <person name="Featherston J."/>
            <person name="Arakaki Y."/>
            <person name="Hanschen E.R."/>
            <person name="Ferris P.J."/>
            <person name="Michod R.E."/>
            <person name="Olson B.J.S.C."/>
            <person name="Nozaki H."/>
            <person name="Durand P.M."/>
        </authorList>
    </citation>
    <scope>NUCLEOTIDE SEQUENCE [LARGE SCALE GENOMIC DNA]</scope>
    <source>
        <strain evidence="2 3">NIES-571</strain>
    </source>
</reference>
<keyword evidence="3" id="KW-1185">Reference proteome</keyword>
<feature type="compositionally biased region" description="Basic and acidic residues" evidence="1">
    <location>
        <begin position="40"/>
        <end position="56"/>
    </location>
</feature>
<name>A0A2J7ZVJ1_9CHLO</name>
<evidence type="ECO:0000313" key="3">
    <source>
        <dbReference type="Proteomes" id="UP000236333"/>
    </source>
</evidence>